<evidence type="ECO:0000259" key="1">
    <source>
        <dbReference type="Pfam" id="PF06418"/>
    </source>
</evidence>
<dbReference type="OrthoDB" id="716835at2759"/>
<dbReference type="GO" id="GO:0003883">
    <property type="term" value="F:CTP synthase activity"/>
    <property type="evidence" value="ECO:0007669"/>
    <property type="project" value="InterPro"/>
</dbReference>
<dbReference type="InterPro" id="IPR027417">
    <property type="entry name" value="P-loop_NTPase"/>
</dbReference>
<evidence type="ECO:0000313" key="2">
    <source>
        <dbReference type="EMBL" id="RCV25262.1"/>
    </source>
</evidence>
<organism evidence="2">
    <name type="scientific">Setaria italica</name>
    <name type="common">Foxtail millet</name>
    <name type="synonym">Panicum italicum</name>
    <dbReference type="NCBI Taxonomy" id="4555"/>
    <lineage>
        <taxon>Eukaryota</taxon>
        <taxon>Viridiplantae</taxon>
        <taxon>Streptophyta</taxon>
        <taxon>Embryophyta</taxon>
        <taxon>Tracheophyta</taxon>
        <taxon>Spermatophyta</taxon>
        <taxon>Magnoliopsida</taxon>
        <taxon>Liliopsida</taxon>
        <taxon>Poales</taxon>
        <taxon>Poaceae</taxon>
        <taxon>PACMAD clade</taxon>
        <taxon>Panicoideae</taxon>
        <taxon>Panicodae</taxon>
        <taxon>Paniceae</taxon>
        <taxon>Cenchrinae</taxon>
        <taxon>Setaria</taxon>
    </lineage>
</organism>
<dbReference type="PANTHER" id="PTHR11550">
    <property type="entry name" value="CTP SYNTHASE"/>
    <property type="match status" value="1"/>
</dbReference>
<dbReference type="InterPro" id="IPR004468">
    <property type="entry name" value="CTP_synthase"/>
</dbReference>
<dbReference type="STRING" id="4555.A0A368R545"/>
<feature type="domain" description="CTP synthase N-terminal" evidence="1">
    <location>
        <begin position="1"/>
        <end position="43"/>
    </location>
</feature>
<proteinExistence type="predicted"/>
<dbReference type="SUPFAM" id="SSF52540">
    <property type="entry name" value="P-loop containing nucleoside triphosphate hydrolases"/>
    <property type="match status" value="1"/>
</dbReference>
<gene>
    <name evidence="2" type="ORF">SETIT_5G152400v2</name>
</gene>
<dbReference type="AlphaFoldDB" id="A0A368R545"/>
<dbReference type="InterPro" id="IPR017456">
    <property type="entry name" value="CTP_synthase_N"/>
</dbReference>
<dbReference type="EMBL" id="CM003532">
    <property type="protein sequence ID" value="RCV25262.1"/>
    <property type="molecule type" value="Genomic_DNA"/>
</dbReference>
<reference evidence="2" key="2">
    <citation type="submission" date="2015-07" db="EMBL/GenBank/DDBJ databases">
        <authorList>
            <person name="Noorani M."/>
        </authorList>
    </citation>
    <scope>NUCLEOTIDE SEQUENCE</scope>
    <source>
        <strain evidence="2">Yugu1</strain>
    </source>
</reference>
<accession>A0A368R545</accession>
<dbReference type="GO" id="GO:0006221">
    <property type="term" value="P:pyrimidine nucleotide biosynthetic process"/>
    <property type="evidence" value="ECO:0007669"/>
    <property type="project" value="InterPro"/>
</dbReference>
<dbReference type="PANTHER" id="PTHR11550:SF34">
    <property type="entry name" value="CTP SYNTHASE"/>
    <property type="match status" value="1"/>
</dbReference>
<dbReference type="Gene3D" id="3.40.50.300">
    <property type="entry name" value="P-loop containing nucleotide triphosphate hydrolases"/>
    <property type="match status" value="1"/>
</dbReference>
<name>A0A368R545_SETIT</name>
<reference evidence="2" key="1">
    <citation type="journal article" date="2012" name="Nat. Biotechnol.">
        <title>Reference genome sequence of the model plant Setaria.</title>
        <authorList>
            <person name="Bennetzen J.L."/>
            <person name="Schmutz J."/>
            <person name="Wang H."/>
            <person name="Percifield R."/>
            <person name="Hawkins J."/>
            <person name="Pontaroli A.C."/>
            <person name="Estep M."/>
            <person name="Feng L."/>
            <person name="Vaughn J.N."/>
            <person name="Grimwood J."/>
            <person name="Jenkins J."/>
            <person name="Barry K."/>
            <person name="Lindquist E."/>
            <person name="Hellsten U."/>
            <person name="Deshpande S."/>
            <person name="Wang X."/>
            <person name="Wu X."/>
            <person name="Mitros T."/>
            <person name="Triplett J."/>
            <person name="Yang X."/>
            <person name="Ye C.Y."/>
            <person name="Mauro-Herrera M."/>
            <person name="Wang L."/>
            <person name="Li P."/>
            <person name="Sharma M."/>
            <person name="Sharma R."/>
            <person name="Ronald P.C."/>
            <person name="Panaud O."/>
            <person name="Kellogg E.A."/>
            <person name="Brutnell T.P."/>
            <person name="Doust A.N."/>
            <person name="Tuskan G.A."/>
            <person name="Rokhsar D."/>
            <person name="Devos K.M."/>
        </authorList>
    </citation>
    <scope>NUCLEOTIDE SEQUENCE [LARGE SCALE GENOMIC DNA]</scope>
    <source>
        <strain evidence="2">Yugu1</strain>
    </source>
</reference>
<protein>
    <recommendedName>
        <fullName evidence="1">CTP synthase N-terminal domain-containing protein</fullName>
    </recommendedName>
</protein>
<sequence length="53" mass="5824">MHVSLVPVIDIVGEQKTKPTQLSVQSLRELGLTPNLLACRCAAVYYLASVHLF</sequence>
<dbReference type="Pfam" id="PF06418">
    <property type="entry name" value="CTP_synth_N"/>
    <property type="match status" value="1"/>
</dbReference>